<feature type="transmembrane region" description="Helical" evidence="1">
    <location>
        <begin position="18"/>
        <end position="40"/>
    </location>
</feature>
<keyword evidence="3" id="KW-1185">Reference proteome</keyword>
<name>A0A8S4QRY3_9NEOP</name>
<dbReference type="OrthoDB" id="10449100at2759"/>
<gene>
    <name evidence="2" type="primary">jg20949</name>
    <name evidence="2" type="ORF">PAEG_LOCUS6057</name>
</gene>
<keyword evidence="1" id="KW-1133">Transmembrane helix</keyword>
<feature type="transmembrane region" description="Helical" evidence="1">
    <location>
        <begin position="60"/>
        <end position="82"/>
    </location>
</feature>
<reference evidence="2" key="1">
    <citation type="submission" date="2022-03" db="EMBL/GenBank/DDBJ databases">
        <authorList>
            <person name="Lindestad O."/>
        </authorList>
    </citation>
    <scope>NUCLEOTIDE SEQUENCE</scope>
</reference>
<sequence length="161" mass="17771">GAGAQAHCERRTRAYVRAVLLCGSVLAVLSHVFFSTLVVLNNSDLSTLLSSGFMYALNVFKAIVTLEYACLLSELSATLAVASKRFGRLAQRLGEDDYENNVKAHVTLRDIKYCYLSMYRLIEEINKHEGVALLGLLAANTFRTISYIYVATSAYYTHGSS</sequence>
<proteinExistence type="predicted"/>
<evidence type="ECO:0000313" key="3">
    <source>
        <dbReference type="Proteomes" id="UP000838756"/>
    </source>
</evidence>
<organism evidence="2 3">
    <name type="scientific">Pararge aegeria aegeria</name>
    <dbReference type="NCBI Taxonomy" id="348720"/>
    <lineage>
        <taxon>Eukaryota</taxon>
        <taxon>Metazoa</taxon>
        <taxon>Ecdysozoa</taxon>
        <taxon>Arthropoda</taxon>
        <taxon>Hexapoda</taxon>
        <taxon>Insecta</taxon>
        <taxon>Pterygota</taxon>
        <taxon>Neoptera</taxon>
        <taxon>Endopterygota</taxon>
        <taxon>Lepidoptera</taxon>
        <taxon>Glossata</taxon>
        <taxon>Ditrysia</taxon>
        <taxon>Papilionoidea</taxon>
        <taxon>Nymphalidae</taxon>
        <taxon>Satyrinae</taxon>
        <taxon>Satyrini</taxon>
        <taxon>Parargina</taxon>
        <taxon>Pararge</taxon>
    </lineage>
</organism>
<keyword evidence="1" id="KW-0472">Membrane</keyword>
<evidence type="ECO:0000256" key="1">
    <source>
        <dbReference type="SAM" id="Phobius"/>
    </source>
</evidence>
<dbReference type="EMBL" id="CAKXAJ010019236">
    <property type="protein sequence ID" value="CAH2218210.1"/>
    <property type="molecule type" value="Genomic_DNA"/>
</dbReference>
<comment type="caution">
    <text evidence="2">The sequence shown here is derived from an EMBL/GenBank/DDBJ whole genome shotgun (WGS) entry which is preliminary data.</text>
</comment>
<dbReference type="AlphaFoldDB" id="A0A8S4QRY3"/>
<keyword evidence="1" id="KW-0812">Transmembrane</keyword>
<protein>
    <submittedName>
        <fullName evidence="2">Jg20949 protein</fullName>
    </submittedName>
</protein>
<feature type="non-terminal residue" evidence="2">
    <location>
        <position position="1"/>
    </location>
</feature>
<evidence type="ECO:0000313" key="2">
    <source>
        <dbReference type="EMBL" id="CAH2218210.1"/>
    </source>
</evidence>
<dbReference type="Proteomes" id="UP000838756">
    <property type="component" value="Unassembled WGS sequence"/>
</dbReference>
<accession>A0A8S4QRY3</accession>